<dbReference type="Pfam" id="PF04519">
    <property type="entry name" value="Bactofilin"/>
    <property type="match status" value="1"/>
</dbReference>
<dbReference type="PANTHER" id="PTHR35024:SF4">
    <property type="entry name" value="POLYMER-FORMING CYTOSKELETAL PROTEIN"/>
    <property type="match status" value="1"/>
</dbReference>
<evidence type="ECO:0000313" key="2">
    <source>
        <dbReference type="EMBL" id="MDH4764754.1"/>
    </source>
</evidence>
<organism evidence="2 3">
    <name type="scientific">Pseudomonas flavocrustae</name>
    <dbReference type="NCBI Taxonomy" id="2991719"/>
    <lineage>
        <taxon>Bacteria</taxon>
        <taxon>Pseudomonadati</taxon>
        <taxon>Pseudomonadota</taxon>
        <taxon>Gammaproteobacteria</taxon>
        <taxon>Pseudomonadales</taxon>
        <taxon>Pseudomonadaceae</taxon>
        <taxon>Pseudomonas</taxon>
    </lineage>
</organism>
<comment type="similarity">
    <text evidence="1">Belongs to the bactofilin family.</text>
</comment>
<dbReference type="EMBL" id="JAPDIQ010000008">
    <property type="protein sequence ID" value="MDH4764754.1"/>
    <property type="molecule type" value="Genomic_DNA"/>
</dbReference>
<dbReference type="Proteomes" id="UP001157461">
    <property type="component" value="Unassembled WGS sequence"/>
</dbReference>
<gene>
    <name evidence="2" type="ORF">OMP44_17845</name>
</gene>
<accession>A0ABT6IJY6</accession>
<dbReference type="RefSeq" id="WP_187980763.1">
    <property type="nucleotide sequence ID" value="NZ_JAPDIQ010000008.1"/>
</dbReference>
<dbReference type="PANTHER" id="PTHR35024">
    <property type="entry name" value="HYPOTHETICAL CYTOSOLIC PROTEIN"/>
    <property type="match status" value="1"/>
</dbReference>
<comment type="caution">
    <text evidence="2">The sequence shown here is derived from an EMBL/GenBank/DDBJ whole genome shotgun (WGS) entry which is preliminary data.</text>
</comment>
<evidence type="ECO:0000256" key="1">
    <source>
        <dbReference type="ARBA" id="ARBA00044755"/>
    </source>
</evidence>
<name>A0ABT6IJY6_9PSED</name>
<sequence length="146" mass="15547">MFNRKKAAPRPAVNGFSSLIADNLAVQGDLEFSEGLKIDGRVQGSVSFKPGTTSLLALSVNGVVEGDVSSYDALIDGTIVGDLRVEHLLELHSNARVRGNITYRQLSMENGAVVEGTLRRLDEATPVLELPQPITTALPSATSEQS</sequence>
<reference evidence="2 3" key="1">
    <citation type="submission" date="2022-10" db="EMBL/GenBank/DDBJ databases">
        <title>A novel Pseudomonas species, isolated from Passiflora incarnata leaves.</title>
        <authorList>
            <person name="Cueva-Yesquen L.G."/>
            <person name="Fantinatti-Garboggini F."/>
        </authorList>
    </citation>
    <scope>NUCLEOTIDE SEQUENCE [LARGE SCALE GENOMIC DNA]</scope>
    <source>
        <strain evidence="2 3">CBMAI 2609</strain>
    </source>
</reference>
<dbReference type="InterPro" id="IPR007607">
    <property type="entry name" value="BacA/B"/>
</dbReference>
<keyword evidence="3" id="KW-1185">Reference proteome</keyword>
<protein>
    <submittedName>
        <fullName evidence="2">Polymer-forming cytoskeletal protein</fullName>
    </submittedName>
</protein>
<evidence type="ECO:0000313" key="3">
    <source>
        <dbReference type="Proteomes" id="UP001157461"/>
    </source>
</evidence>
<proteinExistence type="inferred from homology"/>